<dbReference type="InterPro" id="IPR004692">
    <property type="entry name" value="SecG"/>
</dbReference>
<keyword evidence="6 9" id="KW-1133">Transmembrane helix</keyword>
<sequence>MSVLEIVGGILLLVCAVVIVLSVMFQESKGNGMQALSGSNESSYIGKAGARTTQAMLIKITKITGIIFVVVTLAVYLISAAL</sequence>
<feature type="transmembrane region" description="Helical" evidence="9">
    <location>
        <begin position="6"/>
        <end position="25"/>
    </location>
</feature>
<evidence type="ECO:0000256" key="2">
    <source>
        <dbReference type="ARBA" id="ARBA00008445"/>
    </source>
</evidence>
<reference evidence="10" key="1">
    <citation type="submission" date="2020-08" db="EMBL/GenBank/DDBJ databases">
        <title>Genome public.</title>
        <authorList>
            <person name="Liu C."/>
            <person name="Sun Q."/>
        </authorList>
    </citation>
    <scope>NUCLEOTIDE SEQUENCE</scope>
    <source>
        <strain evidence="10">NSJ-64</strain>
    </source>
</reference>
<dbReference type="EMBL" id="JACRTD010000002">
    <property type="protein sequence ID" value="MBC8584488.1"/>
    <property type="molecule type" value="Genomic_DNA"/>
</dbReference>
<keyword evidence="8 9" id="KW-0472">Membrane</keyword>
<dbReference type="RefSeq" id="WP_262394322.1">
    <property type="nucleotide sequence ID" value="NZ_JACRTD010000002.1"/>
</dbReference>
<name>A0A926IH99_9FIRM</name>
<dbReference type="AlphaFoldDB" id="A0A926IH99"/>
<evidence type="ECO:0000256" key="8">
    <source>
        <dbReference type="ARBA" id="ARBA00023136"/>
    </source>
</evidence>
<comment type="function">
    <text evidence="9">Involved in protein export. Participates in an early event of protein translocation.</text>
</comment>
<organism evidence="10 11">
    <name type="scientific">Youxingia wuxianensis</name>
    <dbReference type="NCBI Taxonomy" id="2763678"/>
    <lineage>
        <taxon>Bacteria</taxon>
        <taxon>Bacillati</taxon>
        <taxon>Bacillota</taxon>
        <taxon>Clostridia</taxon>
        <taxon>Eubacteriales</taxon>
        <taxon>Oscillospiraceae</taxon>
        <taxon>Youxingia</taxon>
    </lineage>
</organism>
<dbReference type="Proteomes" id="UP000623678">
    <property type="component" value="Unassembled WGS sequence"/>
</dbReference>
<keyword evidence="4 9" id="KW-0812">Transmembrane</keyword>
<keyword evidence="7 9" id="KW-0811">Translocation</keyword>
<dbReference type="Pfam" id="PF03840">
    <property type="entry name" value="SecG"/>
    <property type="match status" value="1"/>
</dbReference>
<keyword evidence="3 9" id="KW-0813">Transport</keyword>
<dbReference type="GO" id="GO:0005886">
    <property type="term" value="C:plasma membrane"/>
    <property type="evidence" value="ECO:0007669"/>
    <property type="project" value="UniProtKB-SubCell"/>
</dbReference>
<evidence type="ECO:0000256" key="5">
    <source>
        <dbReference type="ARBA" id="ARBA00022927"/>
    </source>
</evidence>
<evidence type="ECO:0000256" key="7">
    <source>
        <dbReference type="ARBA" id="ARBA00023010"/>
    </source>
</evidence>
<dbReference type="GO" id="GO:0015450">
    <property type="term" value="F:protein-transporting ATPase activity"/>
    <property type="evidence" value="ECO:0007669"/>
    <property type="project" value="UniProtKB-UniRule"/>
</dbReference>
<accession>A0A926IH99</accession>
<proteinExistence type="inferred from homology"/>
<keyword evidence="9" id="KW-1003">Cell membrane</keyword>
<comment type="similarity">
    <text evidence="2 9">Belongs to the SecG family.</text>
</comment>
<evidence type="ECO:0000256" key="9">
    <source>
        <dbReference type="RuleBase" id="RU365087"/>
    </source>
</evidence>
<evidence type="ECO:0000256" key="6">
    <source>
        <dbReference type="ARBA" id="ARBA00022989"/>
    </source>
</evidence>
<comment type="caution">
    <text evidence="10">The sequence shown here is derived from an EMBL/GenBank/DDBJ whole genome shotgun (WGS) entry which is preliminary data.</text>
</comment>
<gene>
    <name evidence="10" type="primary">secG</name>
    <name evidence="10" type="ORF">H8705_02695</name>
</gene>
<evidence type="ECO:0000256" key="4">
    <source>
        <dbReference type="ARBA" id="ARBA00022692"/>
    </source>
</evidence>
<dbReference type="GO" id="GO:0009306">
    <property type="term" value="P:protein secretion"/>
    <property type="evidence" value="ECO:0007669"/>
    <property type="project" value="UniProtKB-UniRule"/>
</dbReference>
<evidence type="ECO:0000256" key="3">
    <source>
        <dbReference type="ARBA" id="ARBA00022448"/>
    </source>
</evidence>
<evidence type="ECO:0000256" key="1">
    <source>
        <dbReference type="ARBA" id="ARBA00004141"/>
    </source>
</evidence>
<keyword evidence="5 9" id="KW-0653">Protein transport</keyword>
<comment type="subcellular location">
    <subcellularLocation>
        <location evidence="9">Cell membrane</location>
        <topology evidence="9">Multi-pass membrane protein</topology>
    </subcellularLocation>
    <subcellularLocation>
        <location evidence="1">Membrane</location>
        <topology evidence="1">Multi-pass membrane protein</topology>
    </subcellularLocation>
</comment>
<protein>
    <recommendedName>
        <fullName evidence="9">Protein-export membrane protein SecG</fullName>
    </recommendedName>
</protein>
<feature type="transmembrane region" description="Helical" evidence="9">
    <location>
        <begin position="60"/>
        <end position="79"/>
    </location>
</feature>
<evidence type="ECO:0000313" key="10">
    <source>
        <dbReference type="EMBL" id="MBC8584488.1"/>
    </source>
</evidence>
<keyword evidence="11" id="KW-1185">Reference proteome</keyword>
<evidence type="ECO:0000313" key="11">
    <source>
        <dbReference type="Proteomes" id="UP000623678"/>
    </source>
</evidence>
<dbReference type="NCBIfam" id="TIGR00810">
    <property type="entry name" value="secG"/>
    <property type="match status" value="1"/>
</dbReference>